<gene>
    <name evidence="2" type="ORF">L2A60_19675</name>
</gene>
<dbReference type="EMBL" id="JAKGBZ010000095">
    <property type="protein sequence ID" value="MCF3948865.1"/>
    <property type="molecule type" value="Genomic_DNA"/>
</dbReference>
<sequence>MSAAEVTVPPRLLAGSVYIDASVYRSLHFDWDGRWLKALSDLVGRGLLRLVTTEVNKREVSTLLRESCLEASKLARSSSVALRQLGLSAAAETLADEDACVKKLVDTFDAWLKKNGAWSCHFDPSVQELLDDYFSGKPPFGNGRKKHEFPDAIVARQLRSWCEATKQKVYVISQDGDLKDCCSAGGPLIHAATIAEIVSHATVTVTVHNAVAAFVKDNNIVYEQLRDQVPYLRVGVGEGYIGPARVKVEVRNTELDDAFIEDVTVFDFDGTTMTCEVPFYAALRLHVDVDQDAVQYGEDDWDPGYHHRMFITIHQPLSATVTANLISAEPVEIEINSVSLDDRSIEVNWHDIEDELW</sequence>
<proteinExistence type="predicted"/>
<organism evidence="2 3">
    <name type="scientific">Acidiphilium iwatense</name>
    <dbReference type="NCBI Taxonomy" id="768198"/>
    <lineage>
        <taxon>Bacteria</taxon>
        <taxon>Pseudomonadati</taxon>
        <taxon>Pseudomonadota</taxon>
        <taxon>Alphaproteobacteria</taxon>
        <taxon>Acetobacterales</taxon>
        <taxon>Acidocellaceae</taxon>
        <taxon>Acidiphilium</taxon>
    </lineage>
</organism>
<feature type="domain" description="DUF4935" evidence="1">
    <location>
        <begin position="17"/>
        <end position="177"/>
    </location>
</feature>
<dbReference type="InterPro" id="IPR032557">
    <property type="entry name" value="DUF4935"/>
</dbReference>
<evidence type="ECO:0000259" key="1">
    <source>
        <dbReference type="Pfam" id="PF16289"/>
    </source>
</evidence>
<dbReference type="Pfam" id="PF16289">
    <property type="entry name" value="PIN_12"/>
    <property type="match status" value="1"/>
</dbReference>
<dbReference type="RefSeq" id="WP_235706174.1">
    <property type="nucleotide sequence ID" value="NZ_JAKGBZ010000095.1"/>
</dbReference>
<keyword evidence="3" id="KW-1185">Reference proteome</keyword>
<evidence type="ECO:0000313" key="2">
    <source>
        <dbReference type="EMBL" id="MCF3948865.1"/>
    </source>
</evidence>
<name>A0ABS9E4A5_9PROT</name>
<comment type="caution">
    <text evidence="2">The sequence shown here is derived from an EMBL/GenBank/DDBJ whole genome shotgun (WGS) entry which is preliminary data.</text>
</comment>
<reference evidence="2 3" key="1">
    <citation type="submission" date="2022-01" db="EMBL/GenBank/DDBJ databases">
        <authorList>
            <person name="Won M."/>
            <person name="Kim S.-J."/>
            <person name="Kwon S.-W."/>
        </authorList>
    </citation>
    <scope>NUCLEOTIDE SEQUENCE [LARGE SCALE GENOMIC DNA]</scope>
    <source>
        <strain evidence="2 3">KCTC 23505</strain>
    </source>
</reference>
<protein>
    <submittedName>
        <fullName evidence="2">PIN domain-containing protein</fullName>
    </submittedName>
</protein>
<evidence type="ECO:0000313" key="3">
    <source>
        <dbReference type="Proteomes" id="UP001521209"/>
    </source>
</evidence>
<accession>A0ABS9E4A5</accession>
<dbReference type="Proteomes" id="UP001521209">
    <property type="component" value="Unassembled WGS sequence"/>
</dbReference>